<dbReference type="InterPro" id="IPR003409">
    <property type="entry name" value="MORN"/>
</dbReference>
<dbReference type="PANTHER" id="PTHR43215:SF14">
    <property type="entry name" value="RADIAL SPOKE HEAD 1 HOMOLOG"/>
    <property type="match status" value="1"/>
</dbReference>
<comment type="caution">
    <text evidence="3">The sequence shown here is derived from an EMBL/GenBank/DDBJ whole genome shotgun (WGS) entry which is preliminary data.</text>
</comment>
<organism evidence="3 4">
    <name type="scientific">Euplotes crassus</name>
    <dbReference type="NCBI Taxonomy" id="5936"/>
    <lineage>
        <taxon>Eukaryota</taxon>
        <taxon>Sar</taxon>
        <taxon>Alveolata</taxon>
        <taxon>Ciliophora</taxon>
        <taxon>Intramacronucleata</taxon>
        <taxon>Spirotrichea</taxon>
        <taxon>Hypotrichia</taxon>
        <taxon>Euplotida</taxon>
        <taxon>Euplotidae</taxon>
        <taxon>Moneuplotes</taxon>
    </lineage>
</organism>
<protein>
    <submittedName>
        <fullName evidence="3">Uncharacterized protein</fullName>
    </submittedName>
</protein>
<reference evidence="3" key="1">
    <citation type="submission" date="2023-07" db="EMBL/GenBank/DDBJ databases">
        <authorList>
            <consortium name="AG Swart"/>
            <person name="Singh M."/>
            <person name="Singh A."/>
            <person name="Seah K."/>
            <person name="Emmerich C."/>
        </authorList>
    </citation>
    <scope>NUCLEOTIDE SEQUENCE</scope>
    <source>
        <strain evidence="3">DP1</strain>
    </source>
</reference>
<evidence type="ECO:0000313" key="4">
    <source>
        <dbReference type="Proteomes" id="UP001295684"/>
    </source>
</evidence>
<feature type="compositionally biased region" description="Basic and acidic residues" evidence="2">
    <location>
        <begin position="16"/>
        <end position="25"/>
    </location>
</feature>
<sequence>MEQTQKIPKSLEPYTEEAKDLSDHEENFEPHWRRCVQEMLNSMTKEVLEKYLGMHKPEIRVPCSQYLEYRPIKVLEDGGKYLGQWDKEINECEGQGMLVTPSDEVYQGSFSSGVPHGKGIYVFPDESTYQGDVSNGELSGKGVLIRKDGSRCEGEWSNGNIHGFAELTFSNGNKQKGFFSNNRMHGYCKFISSNGDYREGEMSNDSLHGYGYEILQSGYQYFGGYWSGMKHGKGTAIKPDGQMCEGEWNCDEPSRGTFTDSKGREHKFNEENNEDIFKRFFS</sequence>
<name>A0AAD2D1R0_EUPCR</name>
<dbReference type="Gene3D" id="2.20.110.10">
    <property type="entry name" value="Histone H3 K4-specific methyltransferase SET7/9 N-terminal domain"/>
    <property type="match status" value="3"/>
</dbReference>
<proteinExistence type="predicted"/>
<dbReference type="Pfam" id="PF02493">
    <property type="entry name" value="MORN"/>
    <property type="match status" value="6"/>
</dbReference>
<dbReference type="EMBL" id="CAMPGE010018160">
    <property type="protein sequence ID" value="CAI2376598.1"/>
    <property type="molecule type" value="Genomic_DNA"/>
</dbReference>
<dbReference type="Proteomes" id="UP001295684">
    <property type="component" value="Unassembled WGS sequence"/>
</dbReference>
<evidence type="ECO:0000256" key="1">
    <source>
        <dbReference type="ARBA" id="ARBA00022737"/>
    </source>
</evidence>
<dbReference type="AlphaFoldDB" id="A0AAD2D1R0"/>
<keyword evidence="1" id="KW-0677">Repeat</keyword>
<keyword evidence="4" id="KW-1185">Reference proteome</keyword>
<accession>A0AAD2D1R0</accession>
<dbReference type="SMART" id="SM00698">
    <property type="entry name" value="MORN"/>
    <property type="match status" value="5"/>
</dbReference>
<evidence type="ECO:0000256" key="2">
    <source>
        <dbReference type="SAM" id="MobiDB-lite"/>
    </source>
</evidence>
<dbReference type="PANTHER" id="PTHR43215">
    <property type="entry name" value="RADIAL SPOKE HEAD 1 HOMOLOG"/>
    <property type="match status" value="1"/>
</dbReference>
<evidence type="ECO:0000313" key="3">
    <source>
        <dbReference type="EMBL" id="CAI2376598.1"/>
    </source>
</evidence>
<gene>
    <name evidence="3" type="ORF">ECRASSUSDP1_LOCUS17968</name>
</gene>
<dbReference type="SUPFAM" id="SSF82185">
    <property type="entry name" value="Histone H3 K4-specific methyltransferase SET7/9 N-terminal domain"/>
    <property type="match status" value="1"/>
</dbReference>
<feature type="region of interest" description="Disordered" evidence="2">
    <location>
        <begin position="1"/>
        <end position="25"/>
    </location>
</feature>